<dbReference type="SUPFAM" id="SSF55781">
    <property type="entry name" value="GAF domain-like"/>
    <property type="match status" value="1"/>
</dbReference>
<keyword evidence="7" id="KW-1185">Reference proteome</keyword>
<dbReference type="PANTHER" id="PTHR30136">
    <property type="entry name" value="HELIX-TURN-HELIX TRANSCRIPTIONAL REGULATOR, ICLR FAMILY"/>
    <property type="match status" value="1"/>
</dbReference>
<evidence type="ECO:0000256" key="1">
    <source>
        <dbReference type="ARBA" id="ARBA00023015"/>
    </source>
</evidence>
<dbReference type="InterPro" id="IPR029016">
    <property type="entry name" value="GAF-like_dom_sf"/>
</dbReference>
<feature type="domain" description="HTH iclR-type" evidence="4">
    <location>
        <begin position="11"/>
        <end position="71"/>
    </location>
</feature>
<dbReference type="Pfam" id="PF09339">
    <property type="entry name" value="HTH_IclR"/>
    <property type="match status" value="1"/>
</dbReference>
<dbReference type="InterPro" id="IPR012794">
    <property type="entry name" value="PcaR_PcaU"/>
</dbReference>
<dbReference type="PROSITE" id="PS51078">
    <property type="entry name" value="ICLR_ED"/>
    <property type="match status" value="1"/>
</dbReference>
<evidence type="ECO:0000256" key="3">
    <source>
        <dbReference type="ARBA" id="ARBA00023163"/>
    </source>
</evidence>
<dbReference type="Proteomes" id="UP001595528">
    <property type="component" value="Unassembled WGS sequence"/>
</dbReference>
<dbReference type="SMART" id="SM00346">
    <property type="entry name" value="HTH_ICLR"/>
    <property type="match status" value="1"/>
</dbReference>
<dbReference type="PROSITE" id="PS51077">
    <property type="entry name" value="HTH_ICLR"/>
    <property type="match status" value="1"/>
</dbReference>
<dbReference type="InterPro" id="IPR050707">
    <property type="entry name" value="HTH_MetabolicPath_Reg"/>
</dbReference>
<dbReference type="PANTHER" id="PTHR30136:SF34">
    <property type="entry name" value="TRANSCRIPTIONAL REGULATOR"/>
    <property type="match status" value="1"/>
</dbReference>
<gene>
    <name evidence="6" type="ORF">ACFOGJ_07295</name>
</gene>
<evidence type="ECO:0000259" key="5">
    <source>
        <dbReference type="PROSITE" id="PS51078"/>
    </source>
</evidence>
<dbReference type="SUPFAM" id="SSF46785">
    <property type="entry name" value="Winged helix' DNA-binding domain"/>
    <property type="match status" value="1"/>
</dbReference>
<dbReference type="InterPro" id="IPR036388">
    <property type="entry name" value="WH-like_DNA-bd_sf"/>
</dbReference>
<dbReference type="Gene3D" id="3.30.450.40">
    <property type="match status" value="1"/>
</dbReference>
<evidence type="ECO:0000313" key="7">
    <source>
        <dbReference type="Proteomes" id="UP001595528"/>
    </source>
</evidence>
<evidence type="ECO:0000313" key="6">
    <source>
        <dbReference type="EMBL" id="MFC3227027.1"/>
    </source>
</evidence>
<proteinExistence type="predicted"/>
<reference evidence="7" key="1">
    <citation type="journal article" date="2019" name="Int. J. Syst. Evol. Microbiol.">
        <title>The Global Catalogue of Microorganisms (GCM) 10K type strain sequencing project: providing services to taxonomists for standard genome sequencing and annotation.</title>
        <authorList>
            <consortium name="The Broad Institute Genomics Platform"/>
            <consortium name="The Broad Institute Genome Sequencing Center for Infectious Disease"/>
            <person name="Wu L."/>
            <person name="Ma J."/>
        </authorList>
    </citation>
    <scope>NUCLEOTIDE SEQUENCE [LARGE SCALE GENOMIC DNA]</scope>
    <source>
        <strain evidence="7">KCTC 42964</strain>
    </source>
</reference>
<accession>A0ABV7KYF3</accession>
<dbReference type="InterPro" id="IPR014757">
    <property type="entry name" value="Tscrpt_reg_IclR_C"/>
</dbReference>
<protein>
    <submittedName>
        <fullName evidence="6">IclR family transcriptional regulator</fullName>
    </submittedName>
</protein>
<organism evidence="6 7">
    <name type="scientific">Marinibaculum pumilum</name>
    <dbReference type="NCBI Taxonomy" id="1766165"/>
    <lineage>
        <taxon>Bacteria</taxon>
        <taxon>Pseudomonadati</taxon>
        <taxon>Pseudomonadota</taxon>
        <taxon>Alphaproteobacteria</taxon>
        <taxon>Rhodospirillales</taxon>
        <taxon>Rhodospirillaceae</taxon>
        <taxon>Marinibaculum</taxon>
    </lineage>
</organism>
<dbReference type="Gene3D" id="1.10.10.10">
    <property type="entry name" value="Winged helix-like DNA-binding domain superfamily/Winged helix DNA-binding domain"/>
    <property type="match status" value="1"/>
</dbReference>
<keyword evidence="2" id="KW-0238">DNA-binding</keyword>
<dbReference type="EMBL" id="JBHRTR010000019">
    <property type="protein sequence ID" value="MFC3227027.1"/>
    <property type="molecule type" value="Genomic_DNA"/>
</dbReference>
<keyword evidence="3" id="KW-0804">Transcription</keyword>
<dbReference type="Pfam" id="PF01614">
    <property type="entry name" value="IclR_C"/>
    <property type="match status" value="1"/>
</dbReference>
<evidence type="ECO:0000259" key="4">
    <source>
        <dbReference type="PROSITE" id="PS51077"/>
    </source>
</evidence>
<dbReference type="InterPro" id="IPR036390">
    <property type="entry name" value="WH_DNA-bd_sf"/>
</dbReference>
<keyword evidence="1" id="KW-0805">Transcription regulation</keyword>
<name>A0ABV7KYF3_9PROT</name>
<sequence length="255" mass="27727">MSSPEENRDFVASLAKGLAVIRAFGRDAPEQTLTEVASRTGMSRAAARRFLHTLTSLGYAELEGKRFRLTPKVLDLGYAYLASLSFAEIAQPFMEQVTSAVQESCSACVLDGRDIVYVARVPTKRIMSVSLSIGTRLPAYATSMGRVLMAGLSETELQRLLDRIELRPLTPRTITDRAELEAALAQVRSQGYALVDEELEEGVRSIAVPIHTRAGRTVAAMNVSGHSSRVTPDHMLETYLPALRCAAAGIESCLP</sequence>
<feature type="domain" description="IclR-ED" evidence="5">
    <location>
        <begin position="72"/>
        <end position="255"/>
    </location>
</feature>
<comment type="caution">
    <text evidence="6">The sequence shown here is derived from an EMBL/GenBank/DDBJ whole genome shotgun (WGS) entry which is preliminary data.</text>
</comment>
<dbReference type="InterPro" id="IPR005471">
    <property type="entry name" value="Tscrpt_reg_IclR_N"/>
</dbReference>
<dbReference type="RefSeq" id="WP_379899188.1">
    <property type="nucleotide sequence ID" value="NZ_JBHRTR010000019.1"/>
</dbReference>
<dbReference type="NCBIfam" id="TIGR02431">
    <property type="entry name" value="pcaR_pcaU"/>
    <property type="match status" value="1"/>
</dbReference>
<evidence type="ECO:0000256" key="2">
    <source>
        <dbReference type="ARBA" id="ARBA00023125"/>
    </source>
</evidence>